<feature type="non-terminal residue" evidence="8">
    <location>
        <position position="210"/>
    </location>
</feature>
<keyword evidence="4" id="KW-0804">Transcription</keyword>
<comment type="caution">
    <text evidence="8">The sequence shown here is derived from an EMBL/GenBank/DDBJ whole genome shotgun (WGS) entry which is preliminary data.</text>
</comment>
<dbReference type="InterPro" id="IPR004827">
    <property type="entry name" value="bZIP"/>
</dbReference>
<dbReference type="PANTHER" id="PTHR13690:SF86">
    <property type="entry name" value="TRANSCRIPTION FACTOR VIP1"/>
    <property type="match status" value="1"/>
</dbReference>
<organism evidence="8 9">
    <name type="scientific">Mucuna pruriens</name>
    <name type="common">Velvet bean</name>
    <name type="synonym">Dolichos pruriens</name>
    <dbReference type="NCBI Taxonomy" id="157652"/>
    <lineage>
        <taxon>Eukaryota</taxon>
        <taxon>Viridiplantae</taxon>
        <taxon>Streptophyta</taxon>
        <taxon>Embryophyta</taxon>
        <taxon>Tracheophyta</taxon>
        <taxon>Spermatophyta</taxon>
        <taxon>Magnoliopsida</taxon>
        <taxon>eudicotyledons</taxon>
        <taxon>Gunneridae</taxon>
        <taxon>Pentapetalae</taxon>
        <taxon>rosids</taxon>
        <taxon>fabids</taxon>
        <taxon>Fabales</taxon>
        <taxon>Fabaceae</taxon>
        <taxon>Papilionoideae</taxon>
        <taxon>50 kb inversion clade</taxon>
        <taxon>NPAAA clade</taxon>
        <taxon>indigoferoid/millettioid clade</taxon>
        <taxon>Phaseoleae</taxon>
        <taxon>Mucuna</taxon>
    </lineage>
</organism>
<feature type="domain" description="BZIP" evidence="7">
    <location>
        <begin position="161"/>
        <end position="210"/>
    </location>
</feature>
<name>A0A371ECU2_MUCPR</name>
<dbReference type="GO" id="GO:0003700">
    <property type="term" value="F:DNA-binding transcription factor activity"/>
    <property type="evidence" value="ECO:0007669"/>
    <property type="project" value="InterPro"/>
</dbReference>
<keyword evidence="3" id="KW-0238">DNA-binding</keyword>
<comment type="subcellular location">
    <subcellularLocation>
        <location evidence="1">Nucleus</location>
    </subcellularLocation>
</comment>
<evidence type="ECO:0000313" key="8">
    <source>
        <dbReference type="EMBL" id="RDX63843.1"/>
    </source>
</evidence>
<evidence type="ECO:0000256" key="5">
    <source>
        <dbReference type="ARBA" id="ARBA00023242"/>
    </source>
</evidence>
<dbReference type="GO" id="GO:0003677">
    <property type="term" value="F:DNA binding"/>
    <property type="evidence" value="ECO:0007669"/>
    <property type="project" value="UniProtKB-KW"/>
</dbReference>
<evidence type="ECO:0000256" key="6">
    <source>
        <dbReference type="SAM" id="MobiDB-lite"/>
    </source>
</evidence>
<proteinExistence type="predicted"/>
<evidence type="ECO:0000256" key="2">
    <source>
        <dbReference type="ARBA" id="ARBA00023015"/>
    </source>
</evidence>
<evidence type="ECO:0000313" key="9">
    <source>
        <dbReference type="Proteomes" id="UP000257109"/>
    </source>
</evidence>
<evidence type="ECO:0000256" key="4">
    <source>
        <dbReference type="ARBA" id="ARBA00023163"/>
    </source>
</evidence>
<keyword evidence="2" id="KW-0805">Transcription regulation</keyword>
<dbReference type="InterPro" id="IPR044759">
    <property type="entry name" value="bZIP_RF2"/>
</dbReference>
<reference evidence="8" key="1">
    <citation type="submission" date="2018-05" db="EMBL/GenBank/DDBJ databases">
        <title>Draft genome of Mucuna pruriens seed.</title>
        <authorList>
            <person name="Nnadi N.E."/>
            <person name="Vos R."/>
            <person name="Hasami M.H."/>
            <person name="Devisetty U.K."/>
            <person name="Aguiy J.C."/>
        </authorList>
    </citation>
    <scope>NUCLEOTIDE SEQUENCE [LARGE SCALE GENOMIC DNA]</scope>
    <source>
        <strain evidence="8">JCA_2017</strain>
    </source>
</reference>
<keyword evidence="9" id="KW-1185">Reference proteome</keyword>
<dbReference type="Pfam" id="PF07716">
    <property type="entry name" value="bZIP_2"/>
    <property type="match status" value="1"/>
</dbReference>
<sequence length="210" mass="23148">MEPNFTRAPQDTAEFDQIMAESESCLHHRRAFSDQSFDDLVDNDFEFEFNHCEFDMPNFPPPPPPPPAAVVGPVDSMSLEASTSRPGSVGPSAGLDRGKSVDSNNLDGVGMAGDGNNKVERRRRHSISVDSSWMLSLEGAAVSLAKKAMDSEQLAELARVDPKRVKRILANRQSAAKSKEKKTHYASELQEKVQLLRTKADDLFTNVSML</sequence>
<evidence type="ECO:0000256" key="1">
    <source>
        <dbReference type="ARBA" id="ARBA00004123"/>
    </source>
</evidence>
<dbReference type="STRING" id="157652.A0A371ECU2"/>
<dbReference type="OrthoDB" id="1407163at2759"/>
<dbReference type="SUPFAM" id="SSF57959">
    <property type="entry name" value="Leucine zipper domain"/>
    <property type="match status" value="1"/>
</dbReference>
<dbReference type="InterPro" id="IPR046347">
    <property type="entry name" value="bZIP_sf"/>
</dbReference>
<dbReference type="AlphaFoldDB" id="A0A371ECU2"/>
<dbReference type="CDD" id="cd14703">
    <property type="entry name" value="bZIP_plant_RF2"/>
    <property type="match status" value="1"/>
</dbReference>
<keyword evidence="5" id="KW-0539">Nucleus</keyword>
<evidence type="ECO:0000259" key="7">
    <source>
        <dbReference type="PROSITE" id="PS50217"/>
    </source>
</evidence>
<dbReference type="Gene3D" id="1.20.5.170">
    <property type="match status" value="1"/>
</dbReference>
<dbReference type="Proteomes" id="UP000257109">
    <property type="component" value="Unassembled WGS sequence"/>
</dbReference>
<accession>A0A371ECU2</accession>
<gene>
    <name evidence="8" type="primary">RF2b</name>
    <name evidence="8" type="ORF">CR513_57673</name>
</gene>
<protein>
    <submittedName>
        <fullName evidence="8">Transcription factor RF2b</fullName>
    </submittedName>
</protein>
<feature type="region of interest" description="Disordered" evidence="6">
    <location>
        <begin position="78"/>
        <end position="117"/>
    </location>
</feature>
<dbReference type="PANTHER" id="PTHR13690">
    <property type="entry name" value="TRANSCRIPTION FACTOR POSF21-RELATED"/>
    <property type="match status" value="1"/>
</dbReference>
<dbReference type="GO" id="GO:0005634">
    <property type="term" value="C:nucleus"/>
    <property type="evidence" value="ECO:0007669"/>
    <property type="project" value="UniProtKB-SubCell"/>
</dbReference>
<dbReference type="EMBL" id="QJKJ01014679">
    <property type="protein sequence ID" value="RDX63843.1"/>
    <property type="molecule type" value="Genomic_DNA"/>
</dbReference>
<evidence type="ECO:0000256" key="3">
    <source>
        <dbReference type="ARBA" id="ARBA00023125"/>
    </source>
</evidence>
<dbReference type="PROSITE" id="PS50217">
    <property type="entry name" value="BZIP"/>
    <property type="match status" value="1"/>
</dbReference>